<dbReference type="InterPro" id="IPR046945">
    <property type="entry name" value="RHMD-like"/>
</dbReference>
<dbReference type="SMART" id="SM00922">
    <property type="entry name" value="MR_MLE"/>
    <property type="match status" value="1"/>
</dbReference>
<dbReference type="GO" id="GO:0016836">
    <property type="term" value="F:hydro-lyase activity"/>
    <property type="evidence" value="ECO:0007669"/>
    <property type="project" value="TreeGrafter"/>
</dbReference>
<keyword evidence="3" id="KW-0460">Magnesium</keyword>
<dbReference type="GO" id="GO:0016052">
    <property type="term" value="P:carbohydrate catabolic process"/>
    <property type="evidence" value="ECO:0007669"/>
    <property type="project" value="TreeGrafter"/>
</dbReference>
<dbReference type="PANTHER" id="PTHR13794">
    <property type="entry name" value="ENOLASE SUPERFAMILY, MANDELATE RACEMASE"/>
    <property type="match status" value="1"/>
</dbReference>
<dbReference type="InterPro" id="IPR013342">
    <property type="entry name" value="Mandelate_racemase_C"/>
</dbReference>
<dbReference type="InterPro" id="IPR018110">
    <property type="entry name" value="Mandel_Rmase/mucon_lact_enz_CS"/>
</dbReference>
<dbReference type="GO" id="GO:0009063">
    <property type="term" value="P:amino acid catabolic process"/>
    <property type="evidence" value="ECO:0007669"/>
    <property type="project" value="InterPro"/>
</dbReference>
<keyword evidence="6" id="KW-1185">Reference proteome</keyword>
<name>A0A1T4TAV4_9BACT</name>
<sequence>MYTIDHQIFNITSVQLRELEPATAVTPIQDATMGPFPAFGLALITLEDENGFIGEAPVYSSYINILENCLLPILLHSHHIPYHQLYRLLYWSIRNEGFRGPASALVGQIDLALHDLAARREGVPLHRYLNAERDTVKMYGSGGGTNYTLPELEKEVRLFLDAGVDCYKMKVGKGFGTRMEEDAARVKFVRGLLGKDIRLAVDANQIWSGEEALRFADMIAAENVAWLEEPIHSAAFEQIGALCSRTPLCISFGESERTSRLFPTLVNMGVRHLQPVPTHLGGVNEWKEVRDLAAKNGVDFSSGGYSLFTAALMATADAACEVEYLYAIMYGLERYFSVRPEWKNGTFVLPDTAGMPVRVDWDYCRKADKIVKHYSWNSLNIRKYSPIVSL</sequence>
<evidence type="ECO:0000256" key="3">
    <source>
        <dbReference type="ARBA" id="ARBA00022842"/>
    </source>
</evidence>
<dbReference type="Pfam" id="PF13378">
    <property type="entry name" value="MR_MLE_C"/>
    <property type="match status" value="1"/>
</dbReference>
<dbReference type="GO" id="GO:0000287">
    <property type="term" value="F:magnesium ion binding"/>
    <property type="evidence" value="ECO:0007669"/>
    <property type="project" value="TreeGrafter"/>
</dbReference>
<dbReference type="EMBL" id="FUWZ01000004">
    <property type="protein sequence ID" value="SKA37461.1"/>
    <property type="molecule type" value="Genomic_DNA"/>
</dbReference>
<evidence type="ECO:0000259" key="4">
    <source>
        <dbReference type="SMART" id="SM00922"/>
    </source>
</evidence>
<evidence type="ECO:0000256" key="2">
    <source>
        <dbReference type="ARBA" id="ARBA00022723"/>
    </source>
</evidence>
<evidence type="ECO:0000256" key="1">
    <source>
        <dbReference type="ARBA" id="ARBA00001946"/>
    </source>
</evidence>
<dbReference type="Proteomes" id="UP000190367">
    <property type="component" value="Unassembled WGS sequence"/>
</dbReference>
<dbReference type="SUPFAM" id="SSF51604">
    <property type="entry name" value="Enolase C-terminal domain-like"/>
    <property type="match status" value="1"/>
</dbReference>
<keyword evidence="2" id="KW-0479">Metal-binding</keyword>
<dbReference type="SUPFAM" id="SSF54826">
    <property type="entry name" value="Enolase N-terminal domain-like"/>
    <property type="match status" value="1"/>
</dbReference>
<protein>
    <submittedName>
        <fullName evidence="5">L-alanine-DL-glutamate epimerase</fullName>
    </submittedName>
</protein>
<gene>
    <name evidence="5" type="ORF">SAMN04488128_104287</name>
</gene>
<dbReference type="Gene3D" id="3.20.20.120">
    <property type="entry name" value="Enolase-like C-terminal domain"/>
    <property type="match status" value="1"/>
</dbReference>
<dbReference type="InterPro" id="IPR029017">
    <property type="entry name" value="Enolase-like_N"/>
</dbReference>
<proteinExistence type="predicted"/>
<reference evidence="6" key="1">
    <citation type="submission" date="2017-02" db="EMBL/GenBank/DDBJ databases">
        <authorList>
            <person name="Varghese N."/>
            <person name="Submissions S."/>
        </authorList>
    </citation>
    <scope>NUCLEOTIDE SEQUENCE [LARGE SCALE GENOMIC DNA]</scope>
    <source>
        <strain evidence="6">DSM 22224</strain>
    </source>
</reference>
<dbReference type="PROSITE" id="PS00909">
    <property type="entry name" value="MR_MLE_2"/>
    <property type="match status" value="1"/>
</dbReference>
<dbReference type="OrthoDB" id="9796450at2"/>
<comment type="cofactor">
    <cofactor evidence="1">
        <name>Mg(2+)</name>
        <dbReference type="ChEBI" id="CHEBI:18420"/>
    </cofactor>
</comment>
<dbReference type="PANTHER" id="PTHR13794:SF58">
    <property type="entry name" value="MITOCHONDRIAL ENOLASE SUPERFAMILY MEMBER 1"/>
    <property type="match status" value="1"/>
</dbReference>
<dbReference type="STRING" id="634771.SAMN04488128_104287"/>
<dbReference type="RefSeq" id="WP_078671640.1">
    <property type="nucleotide sequence ID" value="NZ_FUWZ01000004.1"/>
</dbReference>
<dbReference type="InterPro" id="IPR036849">
    <property type="entry name" value="Enolase-like_C_sf"/>
</dbReference>
<feature type="domain" description="Mandelate racemase/muconate lactonizing enzyme C-terminal" evidence="4">
    <location>
        <begin position="149"/>
        <end position="249"/>
    </location>
</feature>
<dbReference type="Gene3D" id="3.30.390.10">
    <property type="entry name" value="Enolase-like, N-terminal domain"/>
    <property type="match status" value="1"/>
</dbReference>
<evidence type="ECO:0000313" key="6">
    <source>
        <dbReference type="Proteomes" id="UP000190367"/>
    </source>
</evidence>
<dbReference type="GO" id="GO:0016854">
    <property type="term" value="F:racemase and epimerase activity"/>
    <property type="evidence" value="ECO:0007669"/>
    <property type="project" value="UniProtKB-ARBA"/>
</dbReference>
<dbReference type="AlphaFoldDB" id="A0A1T4TAV4"/>
<dbReference type="SFLD" id="SFLDS00001">
    <property type="entry name" value="Enolase"/>
    <property type="match status" value="1"/>
</dbReference>
<evidence type="ECO:0000313" key="5">
    <source>
        <dbReference type="EMBL" id="SKA37461.1"/>
    </source>
</evidence>
<dbReference type="InterPro" id="IPR029065">
    <property type="entry name" value="Enolase_C-like"/>
</dbReference>
<accession>A0A1T4TAV4</accession>
<organism evidence="5 6">
    <name type="scientific">Chitinophaga eiseniae</name>
    <dbReference type="NCBI Taxonomy" id="634771"/>
    <lineage>
        <taxon>Bacteria</taxon>
        <taxon>Pseudomonadati</taxon>
        <taxon>Bacteroidota</taxon>
        <taxon>Chitinophagia</taxon>
        <taxon>Chitinophagales</taxon>
        <taxon>Chitinophagaceae</taxon>
        <taxon>Chitinophaga</taxon>
    </lineage>
</organism>